<gene>
    <name evidence="2" type="ORF">BDU57DRAFT_535319</name>
</gene>
<keyword evidence="3" id="KW-1185">Reference proteome</keyword>
<evidence type="ECO:0000313" key="3">
    <source>
        <dbReference type="Proteomes" id="UP000800096"/>
    </source>
</evidence>
<dbReference type="GO" id="GO:0005524">
    <property type="term" value="F:ATP binding"/>
    <property type="evidence" value="ECO:0007669"/>
    <property type="project" value="InterPro"/>
</dbReference>
<dbReference type="EMBL" id="ML979132">
    <property type="protein sequence ID" value="KAF1921691.1"/>
    <property type="molecule type" value="Genomic_DNA"/>
</dbReference>
<dbReference type="Proteomes" id="UP000800096">
    <property type="component" value="Unassembled WGS sequence"/>
</dbReference>
<evidence type="ECO:0000259" key="1">
    <source>
        <dbReference type="PROSITE" id="PS50011"/>
    </source>
</evidence>
<dbReference type="InterPro" id="IPR011009">
    <property type="entry name" value="Kinase-like_dom_sf"/>
</dbReference>
<dbReference type="InterPro" id="IPR008271">
    <property type="entry name" value="Ser/Thr_kinase_AS"/>
</dbReference>
<proteinExistence type="predicted"/>
<keyword evidence="2" id="KW-0808">Transferase</keyword>
<evidence type="ECO:0000313" key="2">
    <source>
        <dbReference type="EMBL" id="KAF1921691.1"/>
    </source>
</evidence>
<reference evidence="2" key="1">
    <citation type="journal article" date="2020" name="Stud. Mycol.">
        <title>101 Dothideomycetes genomes: a test case for predicting lifestyles and emergence of pathogens.</title>
        <authorList>
            <person name="Haridas S."/>
            <person name="Albert R."/>
            <person name="Binder M."/>
            <person name="Bloem J."/>
            <person name="Labutti K."/>
            <person name="Salamov A."/>
            <person name="Andreopoulos B."/>
            <person name="Baker S."/>
            <person name="Barry K."/>
            <person name="Bills G."/>
            <person name="Bluhm B."/>
            <person name="Cannon C."/>
            <person name="Castanera R."/>
            <person name="Culley D."/>
            <person name="Daum C."/>
            <person name="Ezra D."/>
            <person name="Gonzalez J."/>
            <person name="Henrissat B."/>
            <person name="Kuo A."/>
            <person name="Liang C."/>
            <person name="Lipzen A."/>
            <person name="Lutzoni F."/>
            <person name="Magnuson J."/>
            <person name="Mondo S."/>
            <person name="Nolan M."/>
            <person name="Ohm R."/>
            <person name="Pangilinan J."/>
            <person name="Park H.-J."/>
            <person name="Ramirez L."/>
            <person name="Alfaro M."/>
            <person name="Sun H."/>
            <person name="Tritt A."/>
            <person name="Yoshinaga Y."/>
            <person name="Zwiers L.-H."/>
            <person name="Turgeon B."/>
            <person name="Goodwin S."/>
            <person name="Spatafora J."/>
            <person name="Crous P."/>
            <person name="Grigoriev I."/>
        </authorList>
    </citation>
    <scope>NUCLEOTIDE SEQUENCE</scope>
    <source>
        <strain evidence="2">HMLAC05119</strain>
    </source>
</reference>
<keyword evidence="2" id="KW-0418">Kinase</keyword>
<dbReference type="SUPFAM" id="SSF56112">
    <property type="entry name" value="Protein kinase-like (PK-like)"/>
    <property type="match status" value="1"/>
</dbReference>
<dbReference type="AlphaFoldDB" id="A0A6A5R0Y7"/>
<protein>
    <submittedName>
        <fullName evidence="2">Kinase-like domain-containing protein</fullName>
    </submittedName>
</protein>
<name>A0A6A5R0Y7_AMPQU</name>
<dbReference type="Pfam" id="PF00069">
    <property type="entry name" value="Pkinase"/>
    <property type="match status" value="1"/>
</dbReference>
<dbReference type="InterPro" id="IPR053235">
    <property type="entry name" value="Ser_Thr_kinase"/>
</dbReference>
<dbReference type="InterPro" id="IPR000719">
    <property type="entry name" value="Prot_kinase_dom"/>
</dbReference>
<dbReference type="GO" id="GO:0005737">
    <property type="term" value="C:cytoplasm"/>
    <property type="evidence" value="ECO:0007669"/>
    <property type="project" value="TreeGrafter"/>
</dbReference>
<dbReference type="PANTHER" id="PTHR24361">
    <property type="entry name" value="MITOGEN-ACTIVATED KINASE KINASE KINASE"/>
    <property type="match status" value="1"/>
</dbReference>
<dbReference type="OrthoDB" id="3790807at2759"/>
<organism evidence="2 3">
    <name type="scientific">Ampelomyces quisqualis</name>
    <name type="common">Powdery mildew agent</name>
    <dbReference type="NCBI Taxonomy" id="50730"/>
    <lineage>
        <taxon>Eukaryota</taxon>
        <taxon>Fungi</taxon>
        <taxon>Dikarya</taxon>
        <taxon>Ascomycota</taxon>
        <taxon>Pezizomycotina</taxon>
        <taxon>Dothideomycetes</taxon>
        <taxon>Pleosporomycetidae</taxon>
        <taxon>Pleosporales</taxon>
        <taxon>Pleosporineae</taxon>
        <taxon>Phaeosphaeriaceae</taxon>
        <taxon>Ampelomyces</taxon>
    </lineage>
</organism>
<dbReference type="PROSITE" id="PS50011">
    <property type="entry name" value="PROTEIN_KINASE_DOM"/>
    <property type="match status" value="1"/>
</dbReference>
<dbReference type="GO" id="GO:0004674">
    <property type="term" value="F:protein serine/threonine kinase activity"/>
    <property type="evidence" value="ECO:0007669"/>
    <property type="project" value="TreeGrafter"/>
</dbReference>
<dbReference type="Gene3D" id="1.10.510.10">
    <property type="entry name" value="Transferase(Phosphotransferase) domain 1"/>
    <property type="match status" value="1"/>
</dbReference>
<feature type="domain" description="Protein kinase" evidence="1">
    <location>
        <begin position="161"/>
        <end position="405"/>
    </location>
</feature>
<dbReference type="PROSITE" id="PS00108">
    <property type="entry name" value="PROTEIN_KINASE_ST"/>
    <property type="match status" value="1"/>
</dbReference>
<sequence>MSTNFPDMPNDSAACCKLVRSAIEKRLITANFGDDPMRFLPDSAFSEVADHQIIDQILMSTVLETEVRSSTVGKLMNGGKRIFATCIWGSLPPLMLRDILANVGDRLDKALPLAPGSFPASFPQENVQNFINAQWFFLAPQFIEGKFTNLLSEETQIPIQYSTGDSLGKGAEAEVFNAEIMGDQQIPGFTKSFALKMINNPREENGEHITLEKFSGTTVLQHLNIASIHSGFQFKGKLYLIAERADSGSLETYMENNRSGAQSLLKGQGKEWLSQQMRGLAAALTKIHTGVPGFSITHHDIKPDNILVHSQPDVMFKITDWGCSSVEKYIPKLIEFRKEIDDAESGDFCRPDEPGILLDVVTRSLSKLETSKNENWRSEVRVIRDMLATDPRTRISAAAAADKLG</sequence>
<dbReference type="SMART" id="SM00220">
    <property type="entry name" value="S_TKc"/>
    <property type="match status" value="1"/>
</dbReference>
<accession>A0A6A5R0Y7</accession>